<evidence type="ECO:0000313" key="2">
    <source>
        <dbReference type="Proteomes" id="UP000477651"/>
    </source>
</evidence>
<reference evidence="1 2" key="1">
    <citation type="submission" date="2020-02" db="EMBL/GenBank/DDBJ databases">
        <title>Pelistega sp. NLN82 were isolated from wild rodents of the Hainan Island.</title>
        <authorList>
            <person name="Niu N."/>
            <person name="Zhou J."/>
        </authorList>
    </citation>
    <scope>NUCLEOTIDE SEQUENCE [LARGE SCALE GENOMIC DNA]</scope>
    <source>
        <strain evidence="1 2">NLN82</strain>
    </source>
</reference>
<comment type="caution">
    <text evidence="1">The sequence shown here is derived from an EMBL/GenBank/DDBJ whole genome shotgun (WGS) entry which is preliminary data.</text>
</comment>
<keyword evidence="2" id="KW-1185">Reference proteome</keyword>
<gene>
    <name evidence="1" type="ORF">F9B74_06110</name>
</gene>
<dbReference type="AlphaFoldDB" id="A0A6L9Y5Y0"/>
<protein>
    <submittedName>
        <fullName evidence="1">Uncharacterized protein</fullName>
    </submittedName>
</protein>
<dbReference type="Proteomes" id="UP000477651">
    <property type="component" value="Unassembled WGS sequence"/>
</dbReference>
<organism evidence="1 2">
    <name type="scientific">Pelistega ratti</name>
    <dbReference type="NCBI Taxonomy" id="2652177"/>
    <lineage>
        <taxon>Bacteria</taxon>
        <taxon>Pseudomonadati</taxon>
        <taxon>Pseudomonadota</taxon>
        <taxon>Betaproteobacteria</taxon>
        <taxon>Burkholderiales</taxon>
        <taxon>Alcaligenaceae</taxon>
        <taxon>Pelistega</taxon>
    </lineage>
</organism>
<proteinExistence type="predicted"/>
<evidence type="ECO:0000313" key="1">
    <source>
        <dbReference type="EMBL" id="NEN75900.1"/>
    </source>
</evidence>
<name>A0A6L9Y5Y0_9BURK</name>
<sequence length="375" mass="41935">MVYAEINLSAYIPTHSLDIIRQIEPSEDGHLIVITQKGELWKTQETGPILLLKNVSPNIAPKADYGRIALADHQGNFLLWTKDKVYSSTISMAENASMVGLRFATIGVIKDNHNYKLARIEIQQDKVVITAISTQSVLPDAHPLHINLTGTDTANRHIAVLAEPDQNRYKHAVLGDNWEATSLLYLDRHSLTPLAPALVLEDNLVFEANQLTPLFQQGNHQIVTTISGKGKGAKIVIIGIENNMLMLLAESLALPPNRWQSPFSFKEILYAIQMPHLAGKLVTYKQKGSFLQESALGKGFSHHQYGHYETDLTAKTEKFIVIPHYGYTQVSIIDEKGQLHSLNTTLPAPIQKTRSDNKRVYLLLENGQVWVIEEK</sequence>
<accession>A0A6L9Y5Y0</accession>
<dbReference type="EMBL" id="JAAGYR010000010">
    <property type="protein sequence ID" value="NEN75900.1"/>
    <property type="molecule type" value="Genomic_DNA"/>
</dbReference>